<sequence>MTNVPFHTAFPISASRSEEALADTKLTTSDSEEGSSDTVSPLESSSVEAVPLMLEAPNSQAQPPASVTQQRKTPRRSVPRLNTRASVSRSSLPWQTDKTSSPFTPTSHGRRLSFAPPPRSNADSYCPSISGNPELSQFQSAMASNHGIYQFSSPCTPSPGSVIDLSHPPGYSQDAEASFSDKPPYENHTPFYKNSYSSSFSSPQTPTRRGRGILDNDPAIYLGGEGDGEEDSVWDTAARWAKAAGKRLSESEQQIWKMVNAISTGENDR</sequence>
<keyword evidence="2" id="KW-1185">Reference proteome</keyword>
<accession>A0ACC3A9E8</accession>
<organism evidence="1 2">
    <name type="scientific">Neophaeococcomyces mojaviensis</name>
    <dbReference type="NCBI Taxonomy" id="3383035"/>
    <lineage>
        <taxon>Eukaryota</taxon>
        <taxon>Fungi</taxon>
        <taxon>Dikarya</taxon>
        <taxon>Ascomycota</taxon>
        <taxon>Pezizomycotina</taxon>
        <taxon>Eurotiomycetes</taxon>
        <taxon>Chaetothyriomycetidae</taxon>
        <taxon>Chaetothyriales</taxon>
        <taxon>Chaetothyriales incertae sedis</taxon>
        <taxon>Neophaeococcomyces</taxon>
    </lineage>
</organism>
<evidence type="ECO:0000313" key="1">
    <source>
        <dbReference type="EMBL" id="KAJ9657557.1"/>
    </source>
</evidence>
<proteinExistence type="predicted"/>
<dbReference type="Proteomes" id="UP001172386">
    <property type="component" value="Unassembled WGS sequence"/>
</dbReference>
<gene>
    <name evidence="1" type="ORF">H2198_004203</name>
</gene>
<name>A0ACC3A9E8_9EURO</name>
<evidence type="ECO:0000313" key="2">
    <source>
        <dbReference type="Proteomes" id="UP001172386"/>
    </source>
</evidence>
<protein>
    <submittedName>
        <fullName evidence="1">Uncharacterized protein</fullName>
    </submittedName>
</protein>
<dbReference type="EMBL" id="JAPDRQ010000062">
    <property type="protein sequence ID" value="KAJ9657557.1"/>
    <property type="molecule type" value="Genomic_DNA"/>
</dbReference>
<reference evidence="1" key="1">
    <citation type="submission" date="2022-10" db="EMBL/GenBank/DDBJ databases">
        <title>Culturing micro-colonial fungi from biological soil crusts in the Mojave desert and describing Neophaeococcomyces mojavensis, and introducing the new genera and species Taxawa tesnikishii.</title>
        <authorList>
            <person name="Kurbessoian T."/>
            <person name="Stajich J.E."/>
        </authorList>
    </citation>
    <scope>NUCLEOTIDE SEQUENCE</scope>
    <source>
        <strain evidence="1">JES_112</strain>
    </source>
</reference>
<comment type="caution">
    <text evidence="1">The sequence shown here is derived from an EMBL/GenBank/DDBJ whole genome shotgun (WGS) entry which is preliminary data.</text>
</comment>